<sequence>MLHVGASVFCKFNGSYNAECAVRPPPKRVPAIPDDAMASVILFCDHMVAKMCERRKVFPVPPGASMKNSPPLCCESFRLSILWQITCVFAVVEQYSIHQRVQCSNVHRSQKDLVPGKLGDKWRTVDRRLFLNLGRMSVHSKECQESFDRIRQLLCSKPILRIFDPGQPIKIHTDASIKGVGAILKQEDKTGVSKPVAYFSKKLTESQKKKMAIYLECLAIKKAVKYWQHWLMGKEFVVYSDHKPLENLNIKARTDEELGDLMHYLSQYNFKTKYNPGQSNQEADCLSRNPVLEPDENTDDF</sequence>
<dbReference type="PANTHER" id="PTHR37984">
    <property type="entry name" value="PROTEIN CBG26694"/>
    <property type="match status" value="1"/>
</dbReference>
<dbReference type="CDD" id="cd09274">
    <property type="entry name" value="RNase_HI_RT_Ty3"/>
    <property type="match status" value="1"/>
</dbReference>
<keyword evidence="5" id="KW-0511">Multifunctional enzyme</keyword>
<keyword evidence="1" id="KW-0808">Transferase</keyword>
<keyword evidence="3" id="KW-0255">Endonuclease</keyword>
<evidence type="ECO:0000313" key="9">
    <source>
        <dbReference type="Proteomes" id="UP000299102"/>
    </source>
</evidence>
<name>A0A4C1YQG0_EUMVA</name>
<evidence type="ECO:0000256" key="4">
    <source>
        <dbReference type="ARBA" id="ARBA00022918"/>
    </source>
</evidence>
<dbReference type="EMBL" id="BGZK01001297">
    <property type="protein sequence ID" value="GBP76647.1"/>
    <property type="molecule type" value="Genomic_DNA"/>
</dbReference>
<dbReference type="Gene3D" id="3.10.20.370">
    <property type="match status" value="1"/>
</dbReference>
<protein>
    <submittedName>
        <fullName evidence="8">Transposon Tf2-6 polyprotein</fullName>
    </submittedName>
</protein>
<keyword evidence="9" id="KW-1185">Reference proteome</keyword>
<feature type="domain" description="Reverse transcriptase/retrotransposon-derived protein RNase H-like" evidence="7">
    <location>
        <begin position="141"/>
        <end position="238"/>
    </location>
</feature>
<dbReference type="PANTHER" id="PTHR37984:SF5">
    <property type="entry name" value="PROTEIN NYNRIN-LIKE"/>
    <property type="match status" value="1"/>
</dbReference>
<evidence type="ECO:0000256" key="1">
    <source>
        <dbReference type="ARBA" id="ARBA00022695"/>
    </source>
</evidence>
<keyword evidence="3" id="KW-0378">Hydrolase</keyword>
<evidence type="ECO:0000256" key="2">
    <source>
        <dbReference type="ARBA" id="ARBA00022722"/>
    </source>
</evidence>
<evidence type="ECO:0000256" key="5">
    <source>
        <dbReference type="ARBA" id="ARBA00023268"/>
    </source>
</evidence>
<dbReference type="InterPro" id="IPR041577">
    <property type="entry name" value="RT_RNaseH_2"/>
</dbReference>
<dbReference type="Proteomes" id="UP000299102">
    <property type="component" value="Unassembled WGS sequence"/>
</dbReference>
<feature type="region of interest" description="Disordered" evidence="6">
    <location>
        <begin position="278"/>
        <end position="301"/>
    </location>
</feature>
<evidence type="ECO:0000256" key="3">
    <source>
        <dbReference type="ARBA" id="ARBA00022759"/>
    </source>
</evidence>
<dbReference type="GO" id="GO:0004519">
    <property type="term" value="F:endonuclease activity"/>
    <property type="evidence" value="ECO:0007669"/>
    <property type="project" value="UniProtKB-KW"/>
</dbReference>
<dbReference type="InterPro" id="IPR043502">
    <property type="entry name" value="DNA/RNA_pol_sf"/>
</dbReference>
<dbReference type="STRING" id="151549.A0A4C1YQG0"/>
<keyword evidence="2" id="KW-0540">Nuclease</keyword>
<accession>A0A4C1YQG0</accession>
<keyword evidence="4" id="KW-0695">RNA-directed DNA polymerase</keyword>
<dbReference type="GO" id="GO:0003964">
    <property type="term" value="F:RNA-directed DNA polymerase activity"/>
    <property type="evidence" value="ECO:0007669"/>
    <property type="project" value="UniProtKB-KW"/>
</dbReference>
<evidence type="ECO:0000259" key="7">
    <source>
        <dbReference type="Pfam" id="PF17919"/>
    </source>
</evidence>
<organism evidence="8 9">
    <name type="scientific">Eumeta variegata</name>
    <name type="common">Bagworm moth</name>
    <name type="synonym">Eumeta japonica</name>
    <dbReference type="NCBI Taxonomy" id="151549"/>
    <lineage>
        <taxon>Eukaryota</taxon>
        <taxon>Metazoa</taxon>
        <taxon>Ecdysozoa</taxon>
        <taxon>Arthropoda</taxon>
        <taxon>Hexapoda</taxon>
        <taxon>Insecta</taxon>
        <taxon>Pterygota</taxon>
        <taxon>Neoptera</taxon>
        <taxon>Endopterygota</taxon>
        <taxon>Lepidoptera</taxon>
        <taxon>Glossata</taxon>
        <taxon>Ditrysia</taxon>
        <taxon>Tineoidea</taxon>
        <taxon>Psychidae</taxon>
        <taxon>Oiketicinae</taxon>
        <taxon>Eumeta</taxon>
    </lineage>
</organism>
<proteinExistence type="predicted"/>
<reference evidence="8 9" key="1">
    <citation type="journal article" date="2019" name="Commun. Biol.">
        <title>The bagworm genome reveals a unique fibroin gene that provides high tensile strength.</title>
        <authorList>
            <person name="Kono N."/>
            <person name="Nakamura H."/>
            <person name="Ohtoshi R."/>
            <person name="Tomita M."/>
            <person name="Numata K."/>
            <person name="Arakawa K."/>
        </authorList>
    </citation>
    <scope>NUCLEOTIDE SEQUENCE [LARGE SCALE GENOMIC DNA]</scope>
</reference>
<dbReference type="AlphaFoldDB" id="A0A4C1YQG0"/>
<dbReference type="FunFam" id="3.10.20.370:FF:000001">
    <property type="entry name" value="Retrovirus-related Pol polyprotein from transposon 17.6-like protein"/>
    <property type="match status" value="1"/>
</dbReference>
<comment type="caution">
    <text evidence="8">The sequence shown here is derived from an EMBL/GenBank/DDBJ whole genome shotgun (WGS) entry which is preliminary data.</text>
</comment>
<evidence type="ECO:0000256" key="6">
    <source>
        <dbReference type="SAM" id="MobiDB-lite"/>
    </source>
</evidence>
<dbReference type="SUPFAM" id="SSF56672">
    <property type="entry name" value="DNA/RNA polymerases"/>
    <property type="match status" value="1"/>
</dbReference>
<evidence type="ECO:0000313" key="8">
    <source>
        <dbReference type="EMBL" id="GBP76647.1"/>
    </source>
</evidence>
<dbReference type="OrthoDB" id="8022549at2759"/>
<keyword evidence="1" id="KW-0548">Nucleotidyltransferase</keyword>
<gene>
    <name evidence="8" type="primary">Tf2-6</name>
    <name evidence="8" type="ORF">EVAR_51132_1</name>
</gene>
<dbReference type="Pfam" id="PF17919">
    <property type="entry name" value="RT_RNaseH_2"/>
    <property type="match status" value="1"/>
</dbReference>
<dbReference type="InterPro" id="IPR050951">
    <property type="entry name" value="Retrovirus_Pol_polyprotein"/>
</dbReference>